<dbReference type="AlphaFoldDB" id="A0A915KJ85"/>
<protein>
    <submittedName>
        <fullName evidence="2">Uncharacterized protein</fullName>
    </submittedName>
</protein>
<organism evidence="1 2">
    <name type="scientific">Romanomermis culicivorax</name>
    <name type="common">Nematode worm</name>
    <dbReference type="NCBI Taxonomy" id="13658"/>
    <lineage>
        <taxon>Eukaryota</taxon>
        <taxon>Metazoa</taxon>
        <taxon>Ecdysozoa</taxon>
        <taxon>Nematoda</taxon>
        <taxon>Enoplea</taxon>
        <taxon>Dorylaimia</taxon>
        <taxon>Mermithida</taxon>
        <taxon>Mermithoidea</taxon>
        <taxon>Mermithidae</taxon>
        <taxon>Romanomermis</taxon>
    </lineage>
</organism>
<name>A0A915KJ85_ROMCU</name>
<proteinExistence type="predicted"/>
<sequence>MICVLPDGQSGQQIPDFRIGLGHRTTHSIVPSVTTPLCNQRSSVNAGKSVLKQARSSLFLDLKSPKQEL</sequence>
<dbReference type="WBParaSite" id="nRc.2.0.1.t38071-RA">
    <property type="protein sequence ID" value="nRc.2.0.1.t38071-RA"/>
    <property type="gene ID" value="nRc.2.0.1.g38071"/>
</dbReference>
<accession>A0A915KJ85</accession>
<dbReference type="Proteomes" id="UP000887565">
    <property type="component" value="Unplaced"/>
</dbReference>
<keyword evidence="1" id="KW-1185">Reference proteome</keyword>
<evidence type="ECO:0000313" key="2">
    <source>
        <dbReference type="WBParaSite" id="nRc.2.0.1.t38071-RA"/>
    </source>
</evidence>
<reference evidence="2" key="1">
    <citation type="submission" date="2022-11" db="UniProtKB">
        <authorList>
            <consortium name="WormBaseParasite"/>
        </authorList>
    </citation>
    <scope>IDENTIFICATION</scope>
</reference>
<evidence type="ECO:0000313" key="1">
    <source>
        <dbReference type="Proteomes" id="UP000887565"/>
    </source>
</evidence>